<dbReference type="EMBL" id="CAJHIA010000010">
    <property type="protein sequence ID" value="CAD6443495.1"/>
    <property type="molecule type" value="Genomic_DNA"/>
</dbReference>
<organism evidence="1 2">
    <name type="scientific">Sclerotinia trifoliorum</name>
    <dbReference type="NCBI Taxonomy" id="28548"/>
    <lineage>
        <taxon>Eukaryota</taxon>
        <taxon>Fungi</taxon>
        <taxon>Dikarya</taxon>
        <taxon>Ascomycota</taxon>
        <taxon>Pezizomycotina</taxon>
        <taxon>Leotiomycetes</taxon>
        <taxon>Helotiales</taxon>
        <taxon>Sclerotiniaceae</taxon>
        <taxon>Sclerotinia</taxon>
    </lineage>
</organism>
<dbReference type="AlphaFoldDB" id="A0A8H2VSG5"/>
<comment type="caution">
    <text evidence="1">The sequence shown here is derived from an EMBL/GenBank/DDBJ whole genome shotgun (WGS) entry which is preliminary data.</text>
</comment>
<dbReference type="SUPFAM" id="SSF51101">
    <property type="entry name" value="Mannose-binding lectins"/>
    <property type="match status" value="1"/>
</dbReference>
<dbReference type="OrthoDB" id="3558026at2759"/>
<sequence>MVSPTCLWLVYSQLGFEAITVDTYPQEYLDSITPSHRTKIAIARWPLKNLKSVHLGFDAMRIVKISMDVERQDKFDGISWKHPHLSTAPSIHQDDVAALYRLQSTSFALASTHFIDQGKRILVAIKVYSPLGCSAGITGIGFVYDTGTETVWGSTHDAASLAFFLDVQERLIKITVYKVDSLVCQLQFTTNIGRTSNVYPPLSIDAIVSHERMGYKVLDGGYIIGFCGCFMGPLSELHCFGVVPTTSVTSFKILPKTFVTKLALESQIQDMPLGGVKNHGQYQSRVSLGKKYLSWHYVYSGRRRANCRLGSYNGQTHLQTKVTFLSVTG</sequence>
<keyword evidence="2" id="KW-1185">Reference proteome</keyword>
<proteinExistence type="predicted"/>
<protein>
    <submittedName>
        <fullName evidence="1">Cc809fd8-7ac7-4113-8ffe-9b05e6c1daf7</fullName>
    </submittedName>
</protein>
<evidence type="ECO:0000313" key="2">
    <source>
        <dbReference type="Proteomes" id="UP000624404"/>
    </source>
</evidence>
<dbReference type="Gene3D" id="2.100.10.30">
    <property type="entry name" value="Jacalin-like lectin domain"/>
    <property type="match status" value="1"/>
</dbReference>
<evidence type="ECO:0000313" key="1">
    <source>
        <dbReference type="EMBL" id="CAD6443495.1"/>
    </source>
</evidence>
<dbReference type="InterPro" id="IPR036404">
    <property type="entry name" value="Jacalin-like_lectin_dom_sf"/>
</dbReference>
<reference evidence="1" key="1">
    <citation type="submission" date="2020-10" db="EMBL/GenBank/DDBJ databases">
        <authorList>
            <person name="Kusch S."/>
        </authorList>
    </citation>
    <scope>NUCLEOTIDE SEQUENCE</scope>
    <source>
        <strain evidence="1">SwB9</strain>
    </source>
</reference>
<name>A0A8H2VSG5_9HELO</name>
<accession>A0A8H2VSG5</accession>
<dbReference type="Proteomes" id="UP000624404">
    <property type="component" value="Unassembled WGS sequence"/>
</dbReference>
<gene>
    <name evidence="1" type="ORF">SCLTRI_LOCUS3287</name>
</gene>